<comment type="caution">
    <text evidence="2">The sequence shown here is derived from an EMBL/GenBank/DDBJ whole genome shotgun (WGS) entry which is preliminary data.</text>
</comment>
<dbReference type="InterPro" id="IPR019637">
    <property type="entry name" value="DUF2501"/>
</dbReference>
<evidence type="ECO:0008006" key="4">
    <source>
        <dbReference type="Google" id="ProtNLM"/>
    </source>
</evidence>
<keyword evidence="3" id="KW-1185">Reference proteome</keyword>
<sequence>MNLTKTTIALSLLLASAAYAAGESKGGSLAFLTSLIKGGTQAVAAKTMSNAAGVMEYCVKRKLVEATDPENLKNKLKDKLGLSDPKASKQKEYQEYMDGLKGVITLHNNKTLDLNSLGNSALAEKVKSKACDVALSQGINYISK</sequence>
<dbReference type="EMBL" id="BRLH01000001">
    <property type="protein sequence ID" value="GKX54648.1"/>
    <property type="molecule type" value="Genomic_DNA"/>
</dbReference>
<feature type="chain" id="PRO_5043820328" description="DUF2501 domain-containing protein" evidence="1">
    <location>
        <begin position="21"/>
        <end position="144"/>
    </location>
</feature>
<accession>A0AAV5MZD5</accession>
<keyword evidence="1" id="KW-0732">Signal</keyword>
<dbReference type="Pfam" id="PF10696">
    <property type="entry name" value="DUF2501"/>
    <property type="match status" value="1"/>
</dbReference>
<dbReference type="AlphaFoldDB" id="A0AAV5MZD5"/>
<name>A0AAV5MZD5_9GAMM</name>
<evidence type="ECO:0000313" key="2">
    <source>
        <dbReference type="EMBL" id="GKX54648.1"/>
    </source>
</evidence>
<dbReference type="Proteomes" id="UP001058124">
    <property type="component" value="Unassembled WGS sequence"/>
</dbReference>
<evidence type="ECO:0000313" key="3">
    <source>
        <dbReference type="Proteomes" id="UP001058124"/>
    </source>
</evidence>
<organism evidence="2 3">
    <name type="scientific">Leminorella grimontii</name>
    <dbReference type="NCBI Taxonomy" id="82981"/>
    <lineage>
        <taxon>Bacteria</taxon>
        <taxon>Pseudomonadati</taxon>
        <taxon>Pseudomonadota</taxon>
        <taxon>Gammaproteobacteria</taxon>
        <taxon>Enterobacterales</taxon>
        <taxon>Budviciaceae</taxon>
        <taxon>Leminorella</taxon>
    </lineage>
</organism>
<protein>
    <recommendedName>
        <fullName evidence="4">DUF2501 domain-containing protein</fullName>
    </recommendedName>
</protein>
<feature type="signal peptide" evidence="1">
    <location>
        <begin position="1"/>
        <end position="20"/>
    </location>
</feature>
<reference evidence="2" key="1">
    <citation type="submission" date="2022-06" db="EMBL/GenBank/DDBJ databases">
        <title>Draft genome sequences of Leminorella grimontii str. JCM5902.</title>
        <authorList>
            <person name="Wakabayashi Y."/>
            <person name="Kojima K."/>
        </authorList>
    </citation>
    <scope>NUCLEOTIDE SEQUENCE</scope>
    <source>
        <strain evidence="2">JCM 5902</strain>
    </source>
</reference>
<gene>
    <name evidence="2" type="ORF">SOASR030_07600</name>
</gene>
<evidence type="ECO:0000256" key="1">
    <source>
        <dbReference type="SAM" id="SignalP"/>
    </source>
</evidence>
<proteinExistence type="predicted"/>
<dbReference type="RefSeq" id="WP_027273187.1">
    <property type="nucleotide sequence ID" value="NZ_BRLH01000001.1"/>
</dbReference>